<dbReference type="EMBL" id="JBHSRF010000038">
    <property type="protein sequence ID" value="MFC6084152.1"/>
    <property type="molecule type" value="Genomic_DNA"/>
</dbReference>
<sequence length="285" mass="30620">MRGSKAAELRRMLEGPGLVRAAGAHNGLTARLVETAGFDAVWASSFEVSASYGLPDASLVTMTQYLAAAESMEAVVDLPVVADCDTGFGGPLNVAHMVRSYRRRGIAAVCFEDKTFPKANSLSDAEHELISVERFVEKIRAAVRAREDGDLVLIARTEALIAGFDIDEALHRGRAYARAGADAVLVHSKDAGPERVLKVAAMWDEPVPLVVVPTTYGHVSEDTLQEAGVRMVIYANQGLRALVGGVSRTLRDLRRHGRADAVDGEIVPVSEIFALQRSPDPEESS</sequence>
<keyword evidence="2" id="KW-0456">Lyase</keyword>
<dbReference type="SUPFAM" id="SSF51621">
    <property type="entry name" value="Phosphoenolpyruvate/pyruvate domain"/>
    <property type="match status" value="1"/>
</dbReference>
<keyword evidence="3" id="KW-1185">Reference proteome</keyword>
<comment type="similarity">
    <text evidence="1">Belongs to the isocitrate lyase/PEP mutase superfamily. PEP mutase family.</text>
</comment>
<dbReference type="GO" id="GO:0016829">
    <property type="term" value="F:lyase activity"/>
    <property type="evidence" value="ECO:0007669"/>
    <property type="project" value="UniProtKB-KW"/>
</dbReference>
<reference evidence="3" key="1">
    <citation type="journal article" date="2019" name="Int. J. Syst. Evol. Microbiol.">
        <title>The Global Catalogue of Microorganisms (GCM) 10K type strain sequencing project: providing services to taxonomists for standard genome sequencing and annotation.</title>
        <authorList>
            <consortium name="The Broad Institute Genomics Platform"/>
            <consortium name="The Broad Institute Genome Sequencing Center for Infectious Disease"/>
            <person name="Wu L."/>
            <person name="Ma J."/>
        </authorList>
    </citation>
    <scope>NUCLEOTIDE SEQUENCE [LARGE SCALE GENOMIC DNA]</scope>
    <source>
        <strain evidence="3">JCM 30346</strain>
    </source>
</reference>
<dbReference type="RefSeq" id="WP_380756904.1">
    <property type="nucleotide sequence ID" value="NZ_JBHSRF010000038.1"/>
</dbReference>
<proteinExistence type="inferred from homology"/>
<organism evidence="2 3">
    <name type="scientific">Sphaerisporangium aureirubrum</name>
    <dbReference type="NCBI Taxonomy" id="1544736"/>
    <lineage>
        <taxon>Bacteria</taxon>
        <taxon>Bacillati</taxon>
        <taxon>Actinomycetota</taxon>
        <taxon>Actinomycetes</taxon>
        <taxon>Streptosporangiales</taxon>
        <taxon>Streptosporangiaceae</taxon>
        <taxon>Sphaerisporangium</taxon>
    </lineage>
</organism>
<dbReference type="PANTHER" id="PTHR42905:SF7">
    <property type="entry name" value="PHOSPHOENOLPYRUVATE PHOSPHOMUTASE"/>
    <property type="match status" value="1"/>
</dbReference>
<dbReference type="Proteomes" id="UP001596137">
    <property type="component" value="Unassembled WGS sequence"/>
</dbReference>
<accession>A0ABW1NN11</accession>
<gene>
    <name evidence="2" type="ORF">ACFP1K_23525</name>
</gene>
<dbReference type="CDD" id="cd00377">
    <property type="entry name" value="ICL_PEPM"/>
    <property type="match status" value="1"/>
</dbReference>
<evidence type="ECO:0000256" key="1">
    <source>
        <dbReference type="ARBA" id="ARBA00038455"/>
    </source>
</evidence>
<name>A0ABW1NN11_9ACTN</name>
<evidence type="ECO:0000313" key="2">
    <source>
        <dbReference type="EMBL" id="MFC6084152.1"/>
    </source>
</evidence>
<protein>
    <submittedName>
        <fullName evidence="2">Isocitrate lyase/phosphoenolpyruvate mutase family protein</fullName>
    </submittedName>
</protein>
<evidence type="ECO:0000313" key="3">
    <source>
        <dbReference type="Proteomes" id="UP001596137"/>
    </source>
</evidence>
<dbReference type="PANTHER" id="PTHR42905">
    <property type="entry name" value="PHOSPHOENOLPYRUVATE CARBOXYLASE"/>
    <property type="match status" value="1"/>
</dbReference>
<dbReference type="Pfam" id="PF13714">
    <property type="entry name" value="PEP_mutase"/>
    <property type="match status" value="1"/>
</dbReference>
<dbReference type="InterPro" id="IPR040442">
    <property type="entry name" value="Pyrv_kinase-like_dom_sf"/>
</dbReference>
<dbReference type="InterPro" id="IPR015813">
    <property type="entry name" value="Pyrv/PenolPyrv_kinase-like_dom"/>
</dbReference>
<dbReference type="InterPro" id="IPR039556">
    <property type="entry name" value="ICL/PEPM"/>
</dbReference>
<comment type="caution">
    <text evidence="2">The sequence shown here is derived from an EMBL/GenBank/DDBJ whole genome shotgun (WGS) entry which is preliminary data.</text>
</comment>
<dbReference type="Gene3D" id="3.20.20.60">
    <property type="entry name" value="Phosphoenolpyruvate-binding domains"/>
    <property type="match status" value="1"/>
</dbReference>